<dbReference type="InterPro" id="IPR002713">
    <property type="entry name" value="FF_domain"/>
</dbReference>
<evidence type="ECO:0000256" key="1">
    <source>
        <dbReference type="SAM" id="MobiDB-lite"/>
    </source>
</evidence>
<dbReference type="PROSITE" id="PS01159">
    <property type="entry name" value="WW_DOMAIN_1"/>
    <property type="match status" value="1"/>
</dbReference>
<evidence type="ECO:0000313" key="6">
    <source>
        <dbReference type="WBParaSite" id="GPUH_0001837901-mRNA-1"/>
    </source>
</evidence>
<dbReference type="GO" id="GO:0003723">
    <property type="term" value="F:RNA binding"/>
    <property type="evidence" value="ECO:0007669"/>
    <property type="project" value="TreeGrafter"/>
</dbReference>
<dbReference type="InterPro" id="IPR036517">
    <property type="entry name" value="FF_domain_sf"/>
</dbReference>
<dbReference type="SUPFAM" id="SSF51045">
    <property type="entry name" value="WW domain"/>
    <property type="match status" value="1"/>
</dbReference>
<dbReference type="AlphaFoldDB" id="A0A183EBL3"/>
<dbReference type="InterPro" id="IPR036020">
    <property type="entry name" value="WW_dom_sf"/>
</dbReference>
<dbReference type="PANTHER" id="PTHR11864:SF0">
    <property type="entry name" value="PRP40 PRE-MRNA PROCESSING FACTOR 40 HOMOLOG A (YEAST)"/>
    <property type="match status" value="1"/>
</dbReference>
<dbReference type="WBParaSite" id="GPUH_0001837901-mRNA-1">
    <property type="protein sequence ID" value="GPUH_0001837901-mRNA-1"/>
    <property type="gene ID" value="GPUH_0001837901"/>
</dbReference>
<dbReference type="PROSITE" id="PS50020">
    <property type="entry name" value="WW_DOMAIN_2"/>
    <property type="match status" value="1"/>
</dbReference>
<feature type="region of interest" description="Disordered" evidence="1">
    <location>
        <begin position="96"/>
        <end position="120"/>
    </location>
</feature>
<dbReference type="InterPro" id="IPR039726">
    <property type="entry name" value="Prp40-like"/>
</dbReference>
<protein>
    <submittedName>
        <fullName evidence="6">WW domain-containing protein</fullName>
    </submittedName>
</protein>
<keyword evidence="5" id="KW-1185">Reference proteome</keyword>
<name>A0A183EBL3_9BILA</name>
<dbReference type="Pfam" id="PF00397">
    <property type="entry name" value="WW"/>
    <property type="match status" value="1"/>
</dbReference>
<dbReference type="Pfam" id="PF01846">
    <property type="entry name" value="FF"/>
    <property type="match status" value="1"/>
</dbReference>
<reference evidence="6" key="1">
    <citation type="submission" date="2016-06" db="UniProtKB">
        <authorList>
            <consortium name="WormBaseParasite"/>
        </authorList>
    </citation>
    <scope>IDENTIFICATION</scope>
</reference>
<dbReference type="SMART" id="SM00456">
    <property type="entry name" value="WW"/>
    <property type="match status" value="1"/>
</dbReference>
<feature type="domain" description="FF" evidence="3">
    <location>
        <begin position="117"/>
        <end position="175"/>
    </location>
</feature>
<dbReference type="GO" id="GO:0045292">
    <property type="term" value="P:mRNA cis splicing, via spliceosome"/>
    <property type="evidence" value="ECO:0007669"/>
    <property type="project" value="InterPro"/>
</dbReference>
<evidence type="ECO:0000259" key="3">
    <source>
        <dbReference type="PROSITE" id="PS51676"/>
    </source>
</evidence>
<reference evidence="4 5" key="2">
    <citation type="submission" date="2018-11" db="EMBL/GenBank/DDBJ databases">
        <authorList>
            <consortium name="Pathogen Informatics"/>
        </authorList>
    </citation>
    <scope>NUCLEOTIDE SEQUENCE [LARGE SCALE GENOMIC DNA]</scope>
</reference>
<evidence type="ECO:0000313" key="5">
    <source>
        <dbReference type="Proteomes" id="UP000271098"/>
    </source>
</evidence>
<organism evidence="6">
    <name type="scientific">Gongylonema pulchrum</name>
    <dbReference type="NCBI Taxonomy" id="637853"/>
    <lineage>
        <taxon>Eukaryota</taxon>
        <taxon>Metazoa</taxon>
        <taxon>Ecdysozoa</taxon>
        <taxon>Nematoda</taxon>
        <taxon>Chromadorea</taxon>
        <taxon>Rhabditida</taxon>
        <taxon>Spirurina</taxon>
        <taxon>Spiruromorpha</taxon>
        <taxon>Spiruroidea</taxon>
        <taxon>Gongylonematidae</taxon>
        <taxon>Gongylonema</taxon>
    </lineage>
</organism>
<evidence type="ECO:0000313" key="4">
    <source>
        <dbReference type="EMBL" id="VDN31563.1"/>
    </source>
</evidence>
<dbReference type="GO" id="GO:0071004">
    <property type="term" value="C:U2-type prespliceosome"/>
    <property type="evidence" value="ECO:0007669"/>
    <property type="project" value="TreeGrafter"/>
</dbReference>
<sequence>KKIAAAKQWREYKTSEGRPYYYNIETKETTWICPKDFDPAIRVVIIGKIVHSVKCKRIAAVKSGADLKGNDALKTEPAGESDLEKAMLATLRSLEQPAGATKAAEGAPTTDEDKDLKQKQSDKFRELLRDKYNEGKISSTSSWENAMRYIQADPRFRVLNKVSEKKQLFNAWKVQRQKEERVSSCFSLSATCLCHL</sequence>
<evidence type="ECO:0000259" key="2">
    <source>
        <dbReference type="PROSITE" id="PS50020"/>
    </source>
</evidence>
<dbReference type="OrthoDB" id="187617at2759"/>
<dbReference type="InterPro" id="IPR001202">
    <property type="entry name" value="WW_dom"/>
</dbReference>
<dbReference type="EMBL" id="UYRT01086615">
    <property type="protein sequence ID" value="VDN31563.1"/>
    <property type="molecule type" value="Genomic_DNA"/>
</dbReference>
<dbReference type="Gene3D" id="1.10.10.440">
    <property type="entry name" value="FF domain"/>
    <property type="match status" value="1"/>
</dbReference>
<dbReference type="PROSITE" id="PS51676">
    <property type="entry name" value="FF"/>
    <property type="match status" value="1"/>
</dbReference>
<dbReference type="Proteomes" id="UP000271098">
    <property type="component" value="Unassembled WGS sequence"/>
</dbReference>
<dbReference type="CDD" id="cd00201">
    <property type="entry name" value="WW"/>
    <property type="match status" value="1"/>
</dbReference>
<dbReference type="GO" id="GO:0005685">
    <property type="term" value="C:U1 snRNP"/>
    <property type="evidence" value="ECO:0007669"/>
    <property type="project" value="TreeGrafter"/>
</dbReference>
<dbReference type="SUPFAM" id="SSF81698">
    <property type="entry name" value="FF domain"/>
    <property type="match status" value="1"/>
</dbReference>
<proteinExistence type="predicted"/>
<dbReference type="Gene3D" id="2.20.70.10">
    <property type="match status" value="1"/>
</dbReference>
<feature type="domain" description="WW" evidence="2">
    <location>
        <begin position="9"/>
        <end position="36"/>
    </location>
</feature>
<accession>A0A183EBL3</accession>
<dbReference type="PANTHER" id="PTHR11864">
    <property type="entry name" value="PRE-MRNA-PROCESSING PROTEIN PRP40"/>
    <property type="match status" value="1"/>
</dbReference>
<gene>
    <name evidence="4" type="ORF">GPUH_LOCUS18353</name>
</gene>
<dbReference type="SMART" id="SM00441">
    <property type="entry name" value="FF"/>
    <property type="match status" value="1"/>
</dbReference>